<comment type="caution">
    <text evidence="1">The sequence shown here is derived from an EMBL/GenBank/DDBJ whole genome shotgun (WGS) entry which is preliminary data.</text>
</comment>
<proteinExistence type="predicted"/>
<sequence>MVSSASSSTKKLPRKVAKTTIIDISSNESSPLQANNLIPTTLTTTLALSLTLPNASQTLPSQLIDTSPLEHQALILSSPPISPHPYLNNIRDLPLRSSNPLPLPSLDQINNQTLPYTNHMDFELSFPPTNLSRIGNRLCAQLEPFMSREQIIEEIGQLQDLSHDIETALHNAQNLQNGLLPHTTTISQMLPCHPILLPLSKHSKIPPYHPFNQSSHHQKPSFYLINPCGLMDHHLFLKHKITLIHVAKELNLLSMRCETKCASCSIKSLKASLTLQTKNHEDGNCKLQGP</sequence>
<gene>
    <name evidence="1" type="ORF">Tco_0655376</name>
</gene>
<reference evidence="1" key="2">
    <citation type="submission" date="2022-01" db="EMBL/GenBank/DDBJ databases">
        <authorList>
            <person name="Yamashiro T."/>
            <person name="Shiraishi A."/>
            <person name="Satake H."/>
            <person name="Nakayama K."/>
        </authorList>
    </citation>
    <scope>NUCLEOTIDE SEQUENCE</scope>
</reference>
<keyword evidence="2" id="KW-1185">Reference proteome</keyword>
<evidence type="ECO:0000313" key="2">
    <source>
        <dbReference type="Proteomes" id="UP001151760"/>
    </source>
</evidence>
<organism evidence="1 2">
    <name type="scientific">Tanacetum coccineum</name>
    <dbReference type="NCBI Taxonomy" id="301880"/>
    <lineage>
        <taxon>Eukaryota</taxon>
        <taxon>Viridiplantae</taxon>
        <taxon>Streptophyta</taxon>
        <taxon>Embryophyta</taxon>
        <taxon>Tracheophyta</taxon>
        <taxon>Spermatophyta</taxon>
        <taxon>Magnoliopsida</taxon>
        <taxon>eudicotyledons</taxon>
        <taxon>Gunneridae</taxon>
        <taxon>Pentapetalae</taxon>
        <taxon>asterids</taxon>
        <taxon>campanulids</taxon>
        <taxon>Asterales</taxon>
        <taxon>Asteraceae</taxon>
        <taxon>Asteroideae</taxon>
        <taxon>Anthemideae</taxon>
        <taxon>Anthemidinae</taxon>
        <taxon>Tanacetum</taxon>
    </lineage>
</organism>
<name>A0ABQ4X661_9ASTR</name>
<reference evidence="1" key="1">
    <citation type="journal article" date="2022" name="Int. J. Mol. Sci.">
        <title>Draft Genome of Tanacetum Coccineum: Genomic Comparison of Closely Related Tanacetum-Family Plants.</title>
        <authorList>
            <person name="Yamashiro T."/>
            <person name="Shiraishi A."/>
            <person name="Nakayama K."/>
            <person name="Satake H."/>
        </authorList>
    </citation>
    <scope>NUCLEOTIDE SEQUENCE</scope>
</reference>
<protein>
    <submittedName>
        <fullName evidence="1">Uncharacterized protein</fullName>
    </submittedName>
</protein>
<dbReference type="Proteomes" id="UP001151760">
    <property type="component" value="Unassembled WGS sequence"/>
</dbReference>
<dbReference type="EMBL" id="BQNB010009231">
    <property type="protein sequence ID" value="GJS60592.1"/>
    <property type="molecule type" value="Genomic_DNA"/>
</dbReference>
<evidence type="ECO:0000313" key="1">
    <source>
        <dbReference type="EMBL" id="GJS60592.1"/>
    </source>
</evidence>
<accession>A0ABQ4X661</accession>